<feature type="transmembrane region" description="Helical" evidence="6">
    <location>
        <begin position="217"/>
        <end position="235"/>
    </location>
</feature>
<evidence type="ECO:0000256" key="6">
    <source>
        <dbReference type="SAM" id="Phobius"/>
    </source>
</evidence>
<evidence type="ECO:0000256" key="2">
    <source>
        <dbReference type="ARBA" id="ARBA00022475"/>
    </source>
</evidence>
<feature type="transmembrane region" description="Helical" evidence="6">
    <location>
        <begin position="446"/>
        <end position="465"/>
    </location>
</feature>
<evidence type="ECO:0000256" key="3">
    <source>
        <dbReference type="ARBA" id="ARBA00022692"/>
    </source>
</evidence>
<dbReference type="Proteomes" id="UP000478505">
    <property type="component" value="Unassembled WGS sequence"/>
</dbReference>
<evidence type="ECO:0000256" key="5">
    <source>
        <dbReference type="ARBA" id="ARBA00023136"/>
    </source>
</evidence>
<comment type="subcellular location">
    <subcellularLocation>
        <location evidence="1">Cell membrane</location>
        <topology evidence="1">Multi-pass membrane protein</topology>
    </subcellularLocation>
</comment>
<feature type="transmembrane region" description="Helical" evidence="6">
    <location>
        <begin position="176"/>
        <end position="197"/>
    </location>
</feature>
<evidence type="ECO:0000313" key="8">
    <source>
        <dbReference type="Proteomes" id="UP000478505"/>
    </source>
</evidence>
<dbReference type="PANTHER" id="PTHR30250">
    <property type="entry name" value="PST FAMILY PREDICTED COLANIC ACID TRANSPORTER"/>
    <property type="match status" value="1"/>
</dbReference>
<feature type="transmembrane region" description="Helical" evidence="6">
    <location>
        <begin position="120"/>
        <end position="140"/>
    </location>
</feature>
<dbReference type="AlphaFoldDB" id="A0A6B3R1Y3"/>
<feature type="transmembrane region" description="Helical" evidence="6">
    <location>
        <begin position="330"/>
        <end position="348"/>
    </location>
</feature>
<dbReference type="InterPro" id="IPR002797">
    <property type="entry name" value="Polysacc_synth"/>
</dbReference>
<keyword evidence="2" id="KW-1003">Cell membrane</keyword>
<evidence type="ECO:0000313" key="7">
    <source>
        <dbReference type="EMBL" id="NEV94058.1"/>
    </source>
</evidence>
<dbReference type="RefSeq" id="WP_164004787.1">
    <property type="nucleotide sequence ID" value="NZ_JAAIKD010000004.1"/>
</dbReference>
<keyword evidence="5 6" id="KW-0472">Membrane</keyword>
<dbReference type="EMBL" id="JAAIKD010000004">
    <property type="protein sequence ID" value="NEV94058.1"/>
    <property type="molecule type" value="Genomic_DNA"/>
</dbReference>
<dbReference type="InterPro" id="IPR050833">
    <property type="entry name" value="Poly_Biosynth_Transport"/>
</dbReference>
<evidence type="ECO:0000256" key="1">
    <source>
        <dbReference type="ARBA" id="ARBA00004651"/>
    </source>
</evidence>
<feature type="transmembrane region" description="Helical" evidence="6">
    <location>
        <begin position="384"/>
        <end position="402"/>
    </location>
</feature>
<proteinExistence type="predicted"/>
<dbReference type="Pfam" id="PF01943">
    <property type="entry name" value="Polysacc_synt"/>
    <property type="match status" value="1"/>
</dbReference>
<accession>A0A6B3R1Y3</accession>
<comment type="caution">
    <text evidence="7">The sequence shown here is derived from an EMBL/GenBank/DDBJ whole genome shotgun (WGS) entry which is preliminary data.</text>
</comment>
<dbReference type="GO" id="GO:0005886">
    <property type="term" value="C:plasma membrane"/>
    <property type="evidence" value="ECO:0007669"/>
    <property type="project" value="UniProtKB-SubCell"/>
</dbReference>
<keyword evidence="8" id="KW-1185">Reference proteome</keyword>
<evidence type="ECO:0000256" key="4">
    <source>
        <dbReference type="ARBA" id="ARBA00022989"/>
    </source>
</evidence>
<feature type="transmembrane region" description="Helical" evidence="6">
    <location>
        <begin position="302"/>
        <end position="324"/>
    </location>
</feature>
<feature type="transmembrane region" description="Helical" evidence="6">
    <location>
        <begin position="247"/>
        <end position="266"/>
    </location>
</feature>
<reference evidence="7 8" key="1">
    <citation type="submission" date="2020-02" db="EMBL/GenBank/DDBJ databases">
        <title>Flavobacteriaceae Psychroflexus bacterium YR1-1, complete genome.</title>
        <authorList>
            <person name="Li Y."/>
            <person name="Wu S."/>
        </authorList>
    </citation>
    <scope>NUCLEOTIDE SEQUENCE [LARGE SCALE GENOMIC DNA]</scope>
    <source>
        <strain evidence="7 8">YR1-1</strain>
    </source>
</reference>
<dbReference type="PANTHER" id="PTHR30250:SF11">
    <property type="entry name" value="O-ANTIGEN TRANSPORTER-RELATED"/>
    <property type="match status" value="1"/>
</dbReference>
<feature type="transmembrane region" description="Helical" evidence="6">
    <location>
        <begin position="12"/>
        <end position="30"/>
    </location>
</feature>
<feature type="transmembrane region" description="Helical" evidence="6">
    <location>
        <begin position="36"/>
        <end position="60"/>
    </location>
</feature>
<organism evidence="7 8">
    <name type="scientific">Psychroflexus aurantiacus</name>
    <dbReference type="NCBI Taxonomy" id="2709310"/>
    <lineage>
        <taxon>Bacteria</taxon>
        <taxon>Pseudomonadati</taxon>
        <taxon>Bacteroidota</taxon>
        <taxon>Flavobacteriia</taxon>
        <taxon>Flavobacteriales</taxon>
        <taxon>Flavobacteriaceae</taxon>
        <taxon>Psychroflexus</taxon>
    </lineage>
</organism>
<feature type="transmembrane region" description="Helical" evidence="6">
    <location>
        <begin position="423"/>
        <end position="440"/>
    </location>
</feature>
<name>A0A6B3R1Y3_9FLAO</name>
<keyword evidence="3 6" id="KW-0812">Transmembrane</keyword>
<keyword evidence="4 6" id="KW-1133">Transmembrane helix</keyword>
<gene>
    <name evidence="7" type="ORF">G3567_07850</name>
</gene>
<feature type="transmembrane region" description="Helical" evidence="6">
    <location>
        <begin position="360"/>
        <end position="378"/>
    </location>
</feature>
<sequence length="488" mass="55619">MGIVAKQSFNNLISTYLGFGIGALNVLFLYPKFLSVEYYGLVTFLLSAGNLFWPFMALGVHNTIVKFYSSYTTQIDTDKLLNFALFLPLSLGLLIGIVGFLFYDALLQYFEGENDLVQPYIWGIFVIAMATAYFEVFFAWAKVQFKSVFGTLMREVFHRIAITLLLLLLYAEYISVHLFIYLLIGVFILRTLVMLGYAFRLYLPKFSFQLPARLKDLMNYSLLIFIAGTVAVALFDLDKVMIEYFMPIENVSIYGIAIYIATVIAVPSKAMHQITNPITAKYLNHGESELLKDLYVRSSNTLFLISGFVFVLIITNVHQLYTIIPEPYRIGVSIVFLISLVKLSDNVLGNNNSIIFNSKYYKTVLIAGVVLVGVAFLLNLWLIPIYGIYGAAYATFICFLAYNIFKLSFVRITFGIHPFNKKSLYIFLVITGLTLCFYFWDFTTEFALLNIILKSILISIFYFIISFKGTLSEDLTSFYTKVILKKNP</sequence>
<protein>
    <submittedName>
        <fullName evidence="7">Polysaccharide biosynthesis protein</fullName>
    </submittedName>
</protein>
<feature type="transmembrane region" description="Helical" evidence="6">
    <location>
        <begin position="80"/>
        <end position="100"/>
    </location>
</feature>